<name>A0A3B1BTX5_9ZZZZ</name>
<keyword evidence="1" id="KW-0812">Transmembrane</keyword>
<dbReference type="AlphaFoldDB" id="A0A3B1BTX5"/>
<feature type="transmembrane region" description="Helical" evidence="1">
    <location>
        <begin position="32"/>
        <end position="55"/>
    </location>
</feature>
<evidence type="ECO:0000256" key="1">
    <source>
        <dbReference type="SAM" id="Phobius"/>
    </source>
</evidence>
<gene>
    <name evidence="2" type="ORF">MNBD_GAMMA24-2664</name>
</gene>
<dbReference type="EMBL" id="UOFZ01000163">
    <property type="protein sequence ID" value="VAX14180.1"/>
    <property type="molecule type" value="Genomic_DNA"/>
</dbReference>
<organism evidence="2">
    <name type="scientific">hydrothermal vent metagenome</name>
    <dbReference type="NCBI Taxonomy" id="652676"/>
    <lineage>
        <taxon>unclassified sequences</taxon>
        <taxon>metagenomes</taxon>
        <taxon>ecological metagenomes</taxon>
    </lineage>
</organism>
<evidence type="ECO:0000313" key="2">
    <source>
        <dbReference type="EMBL" id="VAX14180.1"/>
    </source>
</evidence>
<accession>A0A3B1BTX5</accession>
<keyword evidence="1" id="KW-1133">Transmembrane helix</keyword>
<proteinExistence type="predicted"/>
<feature type="transmembrane region" description="Helical" evidence="1">
    <location>
        <begin position="5"/>
        <end position="26"/>
    </location>
</feature>
<protein>
    <submittedName>
        <fullName evidence="2">Uncharacterized protein</fullName>
    </submittedName>
</protein>
<keyword evidence="1" id="KW-0472">Membrane</keyword>
<reference evidence="2" key="1">
    <citation type="submission" date="2018-06" db="EMBL/GenBank/DDBJ databases">
        <authorList>
            <person name="Zhirakovskaya E."/>
        </authorList>
    </citation>
    <scope>NUCLEOTIDE SEQUENCE</scope>
</reference>
<sequence length="59" mass="6565">MSWDALDITILGPALLAGLLVGQILWVGMDQLWPIALLYIVWTLAVLGMVSGHFMPRRM</sequence>